<gene>
    <name evidence="1" type="ORF">BRPE64_ACDS21010</name>
</gene>
<protein>
    <submittedName>
        <fullName evidence="1">Uncharacterized protein</fullName>
    </submittedName>
</protein>
<dbReference type="Proteomes" id="UP000013966">
    <property type="component" value="Chromosome 1"/>
</dbReference>
<keyword evidence="2" id="KW-1185">Reference proteome</keyword>
<organism evidence="1 2">
    <name type="scientific">Caballeronia insecticola</name>
    <dbReference type="NCBI Taxonomy" id="758793"/>
    <lineage>
        <taxon>Bacteria</taxon>
        <taxon>Pseudomonadati</taxon>
        <taxon>Pseudomonadota</taxon>
        <taxon>Betaproteobacteria</taxon>
        <taxon>Burkholderiales</taxon>
        <taxon>Burkholderiaceae</taxon>
        <taxon>Caballeronia</taxon>
    </lineage>
</organism>
<dbReference type="AlphaFoldDB" id="R4WSD3"/>
<name>R4WSD3_9BURK</name>
<sequence>MMHQTNPYKNITKKSCYRTDTKILRSGKQSAEKIRGR</sequence>
<dbReference type="PATRIC" id="fig|758793.3.peg.2105"/>
<dbReference type="KEGG" id="buo:BRPE64_ACDS21010"/>
<evidence type="ECO:0000313" key="1">
    <source>
        <dbReference type="EMBL" id="BAN23855.1"/>
    </source>
</evidence>
<dbReference type="HOGENOM" id="CLU_3341219_0_0_4"/>
<reference evidence="1 2" key="2">
    <citation type="journal article" date="2018" name="Int. J. Syst. Evol. Microbiol.">
        <title>Burkholderia insecticola sp. nov., a gut symbiotic bacterium of the bean bug Riptortus pedestris.</title>
        <authorList>
            <person name="Takeshita K."/>
            <person name="Tamaki H."/>
            <person name="Ohbayashi T."/>
            <person name="Meng X.-Y."/>
            <person name="Sone T."/>
            <person name="Mitani Y."/>
            <person name="Peeters C."/>
            <person name="Kikuchi Y."/>
            <person name="Vandamme P."/>
        </authorList>
    </citation>
    <scope>NUCLEOTIDE SEQUENCE [LARGE SCALE GENOMIC DNA]</scope>
    <source>
        <strain evidence="1">RPE64</strain>
    </source>
</reference>
<reference evidence="1 2" key="1">
    <citation type="journal article" date="2013" name="Genome Announc.">
        <title>Complete Genome Sequence of Burkholderia sp. Strain RPE64, Bacterial Symbiont of the Bean Bug Riptortus pedestris.</title>
        <authorList>
            <person name="Shibata T.F."/>
            <person name="Maeda T."/>
            <person name="Nikoh N."/>
            <person name="Yamaguchi K."/>
            <person name="Oshima K."/>
            <person name="Hattori M."/>
            <person name="Nishiyama T."/>
            <person name="Hasebe M."/>
            <person name="Fukatsu T."/>
            <person name="Kikuchi Y."/>
            <person name="Shigenobu S."/>
        </authorList>
    </citation>
    <scope>NUCLEOTIDE SEQUENCE [LARGE SCALE GENOMIC DNA]</scope>
</reference>
<accession>R4WSD3</accession>
<evidence type="ECO:0000313" key="2">
    <source>
        <dbReference type="Proteomes" id="UP000013966"/>
    </source>
</evidence>
<proteinExistence type="predicted"/>
<dbReference type="EMBL" id="AP013058">
    <property type="protein sequence ID" value="BAN23855.1"/>
    <property type="molecule type" value="Genomic_DNA"/>
</dbReference>